<gene>
    <name evidence="2" type="ORF">FD50_GL000015</name>
</gene>
<keyword evidence="3" id="KW-1185">Reference proteome</keyword>
<dbReference type="PATRIC" id="fig|1423801.4.peg.15"/>
<dbReference type="RefSeq" id="WP_056960139.1">
    <property type="nucleotide sequence ID" value="NZ_AZFQ01000023.1"/>
</dbReference>
<comment type="caution">
    <text evidence="2">The sequence shown here is derived from an EMBL/GenBank/DDBJ whole genome shotgun (WGS) entry which is preliminary data.</text>
</comment>
<dbReference type="CDD" id="cd05233">
    <property type="entry name" value="SDR_c"/>
    <property type="match status" value="1"/>
</dbReference>
<dbReference type="AlphaFoldDB" id="A0A0R1V9L0"/>
<sequence length="241" mass="26112">MKWALIIGASGDIGAAVAKDLAAQGWSLYLHYNNNAARVASALAQFRQHYPQQDFLGIKANLLEKESAEQIEKQLFGIDAVIFAEGTTSYGLFSEMPPARLHEMLLMQVTTPLHLLQLLEKKLAQNHFGRIIFIGSVYGGTGSAMEVGYSTVKGALTAFAAAYSKEVASLGMTVNVIAPGAVATQMNALFSAQEKGQVDREIPLGRFAKTSEISYWVSALLNERAAYMTGQTIYVTGGWLK</sequence>
<dbReference type="InterPro" id="IPR050259">
    <property type="entry name" value="SDR"/>
</dbReference>
<dbReference type="Proteomes" id="UP000051166">
    <property type="component" value="Unassembled WGS sequence"/>
</dbReference>
<organism evidence="2 3">
    <name type="scientific">Liquorilactobacillus satsumensis DSM 16230 = JCM 12392</name>
    <dbReference type="NCBI Taxonomy" id="1423801"/>
    <lineage>
        <taxon>Bacteria</taxon>
        <taxon>Bacillati</taxon>
        <taxon>Bacillota</taxon>
        <taxon>Bacilli</taxon>
        <taxon>Lactobacillales</taxon>
        <taxon>Lactobacillaceae</taxon>
        <taxon>Liquorilactobacillus</taxon>
    </lineage>
</organism>
<dbReference type="GeneID" id="98307487"/>
<evidence type="ECO:0000313" key="3">
    <source>
        <dbReference type="Proteomes" id="UP000051166"/>
    </source>
</evidence>
<dbReference type="NCBIfam" id="NF047420">
    <property type="entry name" value="EF_P_mod_YmfI"/>
    <property type="match status" value="1"/>
</dbReference>
<dbReference type="Pfam" id="PF13561">
    <property type="entry name" value="adh_short_C2"/>
    <property type="match status" value="1"/>
</dbReference>
<evidence type="ECO:0000313" key="2">
    <source>
        <dbReference type="EMBL" id="KRL99701.1"/>
    </source>
</evidence>
<dbReference type="PANTHER" id="PTHR42879:SF2">
    <property type="entry name" value="3-OXOACYL-[ACYL-CARRIER-PROTEIN] REDUCTASE FABG"/>
    <property type="match status" value="1"/>
</dbReference>
<comment type="similarity">
    <text evidence="1">Belongs to the short-chain dehydrogenases/reductases (SDR) family.</text>
</comment>
<dbReference type="PANTHER" id="PTHR42879">
    <property type="entry name" value="3-OXOACYL-(ACYL-CARRIER-PROTEIN) REDUCTASE"/>
    <property type="match status" value="1"/>
</dbReference>
<evidence type="ECO:0000256" key="1">
    <source>
        <dbReference type="ARBA" id="ARBA00006484"/>
    </source>
</evidence>
<dbReference type="SUPFAM" id="SSF51735">
    <property type="entry name" value="NAD(P)-binding Rossmann-fold domains"/>
    <property type="match status" value="1"/>
</dbReference>
<dbReference type="InterPro" id="IPR036291">
    <property type="entry name" value="NAD(P)-bd_dom_sf"/>
</dbReference>
<dbReference type="InterPro" id="IPR002347">
    <property type="entry name" value="SDR_fam"/>
</dbReference>
<reference evidence="2 3" key="1">
    <citation type="journal article" date="2015" name="Genome Announc.">
        <title>Expanding the biotechnology potential of lactobacilli through comparative genomics of 213 strains and associated genera.</title>
        <authorList>
            <person name="Sun Z."/>
            <person name="Harris H.M."/>
            <person name="McCann A."/>
            <person name="Guo C."/>
            <person name="Argimon S."/>
            <person name="Zhang W."/>
            <person name="Yang X."/>
            <person name="Jeffery I.B."/>
            <person name="Cooney J.C."/>
            <person name="Kagawa T.F."/>
            <person name="Liu W."/>
            <person name="Song Y."/>
            <person name="Salvetti E."/>
            <person name="Wrobel A."/>
            <person name="Rasinkangas P."/>
            <person name="Parkhill J."/>
            <person name="Rea M.C."/>
            <person name="O'Sullivan O."/>
            <person name="Ritari J."/>
            <person name="Douillard F.P."/>
            <person name="Paul Ross R."/>
            <person name="Yang R."/>
            <person name="Briner A.E."/>
            <person name="Felis G.E."/>
            <person name="de Vos W.M."/>
            <person name="Barrangou R."/>
            <person name="Klaenhammer T.R."/>
            <person name="Caufield P.W."/>
            <person name="Cui Y."/>
            <person name="Zhang H."/>
            <person name="O'Toole P.W."/>
        </authorList>
    </citation>
    <scope>NUCLEOTIDE SEQUENCE [LARGE SCALE GENOMIC DNA]</scope>
    <source>
        <strain evidence="2 3">DSM 16230</strain>
    </source>
</reference>
<dbReference type="Gene3D" id="3.40.50.720">
    <property type="entry name" value="NAD(P)-binding Rossmann-like Domain"/>
    <property type="match status" value="1"/>
</dbReference>
<dbReference type="STRING" id="1423801.FD50_GL000015"/>
<proteinExistence type="inferred from homology"/>
<accession>A0A0R1V9L0</accession>
<dbReference type="EMBL" id="AZFQ01000023">
    <property type="protein sequence ID" value="KRL99701.1"/>
    <property type="molecule type" value="Genomic_DNA"/>
</dbReference>
<dbReference type="PRINTS" id="PR00081">
    <property type="entry name" value="GDHRDH"/>
</dbReference>
<name>A0A0R1V9L0_9LACO</name>
<dbReference type="OrthoDB" id="9803333at2"/>
<protein>
    <submittedName>
        <fullName evidence="2">3-oxoacyl-[acyl-carrier protein] reductase</fullName>
    </submittedName>
</protein>